<dbReference type="AlphaFoldDB" id="A0A1F8GT75"/>
<evidence type="ECO:0000313" key="3">
    <source>
        <dbReference type="EMBL" id="OGN27846.1"/>
    </source>
</evidence>
<evidence type="ECO:0008006" key="5">
    <source>
        <dbReference type="Google" id="ProtNLM"/>
    </source>
</evidence>
<evidence type="ECO:0000259" key="2">
    <source>
        <dbReference type="Pfam" id="PF13439"/>
    </source>
</evidence>
<organism evidence="3 4">
    <name type="scientific">Candidatus Yanofskybacteria bacterium RIFCSPLOWO2_01_FULL_49_17</name>
    <dbReference type="NCBI Taxonomy" id="1802700"/>
    <lineage>
        <taxon>Bacteria</taxon>
        <taxon>Candidatus Yanofskyibacteriota</taxon>
    </lineage>
</organism>
<dbReference type="Pfam" id="PF13439">
    <property type="entry name" value="Glyco_transf_4"/>
    <property type="match status" value="1"/>
</dbReference>
<comment type="caution">
    <text evidence="3">The sequence shown here is derived from an EMBL/GenBank/DDBJ whole genome shotgun (WGS) entry which is preliminary data.</text>
</comment>
<feature type="domain" description="Glycosyltransferase subfamily 4-like N-terminal" evidence="2">
    <location>
        <begin position="19"/>
        <end position="194"/>
    </location>
</feature>
<proteinExistence type="predicted"/>
<protein>
    <recommendedName>
        <fullName evidence="5">Glycosyl transferase family 1 domain-containing protein</fullName>
    </recommendedName>
</protein>
<dbReference type="InterPro" id="IPR050194">
    <property type="entry name" value="Glycosyltransferase_grp1"/>
</dbReference>
<sequence>MINTPKGILIATGIFAPDIGGPASYARTLAARLAKIEPVTVVTYSSVWNSPQDDDLSFRVVRVWSRWPKGIKHLIYLFKILGQTRDARVVFALNAISAGMPARLAARFHNKKFVVKVVGDAAWERAINTGRTSLMLNDFQKIKRKGWTAILHKLQFQLCKGAHAVIVPSEYLAGIVKGWGIPAEKIKIIYNGVDFKGSELSKEEARKKLGITGNILFTWGRLVPWKGFRMLIKIMPRLTEINSFFRLVIVGDGPDRQALDTMIRNLGLGRKVILAGKKNHREVADYLAASDIVVLNSGYEGFSHQILEAMTAGVPVIASASGGNREVIHQGENGFMVRYNDEFNIIEAVRSLWNSPETREYFIKEGKKTVSYFTAEKMFKETISILTNLPN</sequence>
<dbReference type="GO" id="GO:0016757">
    <property type="term" value="F:glycosyltransferase activity"/>
    <property type="evidence" value="ECO:0007669"/>
    <property type="project" value="InterPro"/>
</dbReference>
<evidence type="ECO:0000313" key="4">
    <source>
        <dbReference type="Proteomes" id="UP000178444"/>
    </source>
</evidence>
<dbReference type="Pfam" id="PF00534">
    <property type="entry name" value="Glycos_transf_1"/>
    <property type="match status" value="1"/>
</dbReference>
<dbReference type="CDD" id="cd03801">
    <property type="entry name" value="GT4_PimA-like"/>
    <property type="match status" value="1"/>
</dbReference>
<feature type="domain" description="Glycosyl transferase family 1" evidence="1">
    <location>
        <begin position="202"/>
        <end position="368"/>
    </location>
</feature>
<dbReference type="InterPro" id="IPR001296">
    <property type="entry name" value="Glyco_trans_1"/>
</dbReference>
<dbReference type="SUPFAM" id="SSF53756">
    <property type="entry name" value="UDP-Glycosyltransferase/glycogen phosphorylase"/>
    <property type="match status" value="1"/>
</dbReference>
<accession>A0A1F8GT75</accession>
<reference evidence="3 4" key="1">
    <citation type="journal article" date="2016" name="Nat. Commun.">
        <title>Thousands of microbial genomes shed light on interconnected biogeochemical processes in an aquifer system.</title>
        <authorList>
            <person name="Anantharaman K."/>
            <person name="Brown C.T."/>
            <person name="Hug L.A."/>
            <person name="Sharon I."/>
            <person name="Castelle C.J."/>
            <person name="Probst A.J."/>
            <person name="Thomas B.C."/>
            <person name="Singh A."/>
            <person name="Wilkins M.J."/>
            <person name="Karaoz U."/>
            <person name="Brodie E.L."/>
            <person name="Williams K.H."/>
            <person name="Hubbard S.S."/>
            <person name="Banfield J.F."/>
        </authorList>
    </citation>
    <scope>NUCLEOTIDE SEQUENCE [LARGE SCALE GENOMIC DNA]</scope>
</reference>
<dbReference type="InterPro" id="IPR028098">
    <property type="entry name" value="Glyco_trans_4-like_N"/>
</dbReference>
<evidence type="ECO:0000259" key="1">
    <source>
        <dbReference type="Pfam" id="PF00534"/>
    </source>
</evidence>
<dbReference type="EMBL" id="MGKO01000006">
    <property type="protein sequence ID" value="OGN27846.1"/>
    <property type="molecule type" value="Genomic_DNA"/>
</dbReference>
<dbReference type="PANTHER" id="PTHR45947:SF14">
    <property type="entry name" value="SLL1723 PROTEIN"/>
    <property type="match status" value="1"/>
</dbReference>
<dbReference type="Gene3D" id="3.40.50.2000">
    <property type="entry name" value="Glycogen Phosphorylase B"/>
    <property type="match status" value="2"/>
</dbReference>
<gene>
    <name evidence="3" type="ORF">A2941_00660</name>
</gene>
<dbReference type="PANTHER" id="PTHR45947">
    <property type="entry name" value="SULFOQUINOVOSYL TRANSFERASE SQD2"/>
    <property type="match status" value="1"/>
</dbReference>
<dbReference type="Proteomes" id="UP000178444">
    <property type="component" value="Unassembled WGS sequence"/>
</dbReference>
<name>A0A1F8GT75_9BACT</name>